<dbReference type="PIRSF" id="PIRSF029171">
    <property type="entry name" value="Esterase_LipA"/>
    <property type="match status" value="1"/>
</dbReference>
<dbReference type="EMBL" id="FLUM01000003">
    <property type="protein sequence ID" value="SBW02554.1"/>
    <property type="molecule type" value="Genomic_DNA"/>
</dbReference>
<dbReference type="Pfam" id="PF03583">
    <property type="entry name" value="LIP"/>
    <property type="match status" value="1"/>
</dbReference>
<evidence type="ECO:0000313" key="2">
    <source>
        <dbReference type="EMBL" id="SBW02554.1"/>
    </source>
</evidence>
<dbReference type="AlphaFoldDB" id="A0A212JSV8"/>
<accession>A0A212JSV8</accession>
<dbReference type="PANTHER" id="PTHR34853">
    <property type="match status" value="1"/>
</dbReference>
<gene>
    <name evidence="2" type="ORF">KL86DYS1_30339</name>
</gene>
<reference evidence="2" key="1">
    <citation type="submission" date="2016-04" db="EMBL/GenBank/DDBJ databases">
        <authorList>
            <person name="Evans L.H."/>
            <person name="Alamgir A."/>
            <person name="Owens N."/>
            <person name="Weber N.D."/>
            <person name="Virtaneva K."/>
            <person name="Barbian K."/>
            <person name="Babar A."/>
            <person name="Rosenke K."/>
        </authorList>
    </citation>
    <scope>NUCLEOTIDE SEQUENCE</scope>
    <source>
        <strain evidence="2">86-1</strain>
    </source>
</reference>
<sequence>MKNFISRLIPCFLLSLLIISCNINSQSSLIKSEKTIRTIKADVIRENYRQYLKNRLKVSDSVLTDELRKIKYDITFTKVTYEATDPFGETTILSGLIGYPVLPAEERDKQLSIVSIQHGTLFAESDAPSFNKFKDATTLKDALSLIPPTHENGYIIVVPDYFGYGADEKDMHYYEVRSSLAEATRKLIEAVPSFAQDKSLHINPTKLFLFGYSEGGFATMSTLKSFSENPDNFTDIVTVAGAGAYDKVETATHVIQQTSGDSPNFTASYLWVLLTYDKVYNINRNLSQLVQPEMEPVVKKYAETDKIMQAQKIPSAPSKAFNPTFVKGITEKTDEAFIKALVDNDVSDFEAKGTVVLVHGTKDTWVPTFNTELAYDRLQKRGVNVSTHYFEGGTHSTTYPIFVLKALKSL</sequence>
<organism evidence="2">
    <name type="scientific">uncultured Dysgonomonas sp</name>
    <dbReference type="NCBI Taxonomy" id="206096"/>
    <lineage>
        <taxon>Bacteria</taxon>
        <taxon>Pseudomonadati</taxon>
        <taxon>Bacteroidota</taxon>
        <taxon>Bacteroidia</taxon>
        <taxon>Bacteroidales</taxon>
        <taxon>Dysgonomonadaceae</taxon>
        <taxon>Dysgonomonas</taxon>
        <taxon>environmental samples</taxon>
    </lineage>
</organism>
<feature type="signal peptide" evidence="1">
    <location>
        <begin position="1"/>
        <end position="25"/>
    </location>
</feature>
<dbReference type="RefSeq" id="WP_296942138.1">
    <property type="nucleotide sequence ID" value="NZ_LT599032.1"/>
</dbReference>
<dbReference type="Gene3D" id="1.10.260.160">
    <property type="match status" value="1"/>
</dbReference>
<dbReference type="GO" id="GO:0016042">
    <property type="term" value="P:lipid catabolic process"/>
    <property type="evidence" value="ECO:0007669"/>
    <property type="project" value="InterPro"/>
</dbReference>
<protein>
    <recommendedName>
        <fullName evidence="3">Peptidase S9 prolyl oligopeptidase catalytic domain-containing protein</fullName>
    </recommendedName>
</protein>
<evidence type="ECO:0000256" key="1">
    <source>
        <dbReference type="SAM" id="SignalP"/>
    </source>
</evidence>
<name>A0A212JSV8_9BACT</name>
<dbReference type="Gene3D" id="3.40.50.1820">
    <property type="entry name" value="alpha/beta hydrolase"/>
    <property type="match status" value="1"/>
</dbReference>
<proteinExistence type="predicted"/>
<dbReference type="PROSITE" id="PS51257">
    <property type="entry name" value="PROKAR_LIPOPROTEIN"/>
    <property type="match status" value="1"/>
</dbReference>
<keyword evidence="1" id="KW-0732">Signal</keyword>
<evidence type="ECO:0008006" key="3">
    <source>
        <dbReference type="Google" id="ProtNLM"/>
    </source>
</evidence>
<dbReference type="SUPFAM" id="SSF53474">
    <property type="entry name" value="alpha/beta-Hydrolases"/>
    <property type="match status" value="1"/>
</dbReference>
<dbReference type="InterPro" id="IPR005152">
    <property type="entry name" value="Lipase_secreted"/>
</dbReference>
<dbReference type="PANTHER" id="PTHR34853:SF1">
    <property type="entry name" value="LIPASE 5"/>
    <property type="match status" value="1"/>
</dbReference>
<feature type="chain" id="PRO_5012352116" description="Peptidase S9 prolyl oligopeptidase catalytic domain-containing protein" evidence="1">
    <location>
        <begin position="26"/>
        <end position="410"/>
    </location>
</feature>
<dbReference type="GO" id="GO:0004806">
    <property type="term" value="F:triacylglycerol lipase activity"/>
    <property type="evidence" value="ECO:0007669"/>
    <property type="project" value="InterPro"/>
</dbReference>
<dbReference type="InterPro" id="IPR029058">
    <property type="entry name" value="AB_hydrolase_fold"/>
</dbReference>